<reference evidence="14 15" key="1">
    <citation type="submission" date="2017-10" db="EMBL/GenBank/DDBJ databases">
        <title>Two draft genome sequences of Pusillimonas sp. strains isolated from a nitrate- and radionuclide-contaminated groundwater in Russia.</title>
        <authorList>
            <person name="Grouzdev D.S."/>
            <person name="Tourova T.P."/>
            <person name="Goeva M.A."/>
            <person name="Babich T.L."/>
            <person name="Sokolova D.S."/>
            <person name="Abdullin R."/>
            <person name="Poltaraus A.B."/>
            <person name="Toshchakov S.V."/>
            <person name="Nazina T.N."/>
        </authorList>
    </citation>
    <scope>NUCLEOTIDE SEQUENCE [LARGE SCALE GENOMIC DNA]</scope>
    <source>
        <strain evidence="14 15">JR1/69-3-13</strain>
    </source>
</reference>
<evidence type="ECO:0000256" key="1">
    <source>
        <dbReference type="ARBA" id="ARBA00000085"/>
    </source>
</evidence>
<dbReference type="GO" id="GO:0004673">
    <property type="term" value="F:protein histidine kinase activity"/>
    <property type="evidence" value="ECO:0007669"/>
    <property type="project" value="UniProtKB-EC"/>
</dbReference>
<evidence type="ECO:0000256" key="7">
    <source>
        <dbReference type="ARBA" id="ARBA00022777"/>
    </source>
</evidence>
<dbReference type="SUPFAM" id="SSF55874">
    <property type="entry name" value="ATPase domain of HSP90 chaperone/DNA topoisomerase II/histidine kinase"/>
    <property type="match status" value="1"/>
</dbReference>
<feature type="domain" description="Histidine kinase" evidence="12">
    <location>
        <begin position="258"/>
        <end position="458"/>
    </location>
</feature>
<sequence>MSSFASLDSLRLRLLAGTLVWIMVSIIAAGWGLGSLFQRHITTQFQGELKIQLDQLTAALTIDAAGKPSVPSPLSDPRFDKPYSRLYWQIDQIVDGGGVAIAGLLRSRSLWDVVLKAPAPVLAEEGKHVFIINGPDGHPLSVLERIVHPAEESAPVLRLMIAADQRLMAEPIERFTRMLVLALGVLGAGLMLAAIVQVLIGLRPLGQLRHQLGAVRDGSARRIEGHFPTEVQPLVDDFNGVLSINAEIVNRARVQAGNLAHSVKTPLAILANAAEREDTPLARLITEQVITAQRQVDYHLARARAAAAVQASGLRTPVRPPLEALVRVMSRLYAGRGLAVELGGISNDLAFRGEEQDLQEMLGNLLDNACKWAASRVEVNVASEGANLVFIVDDDGKGLSVSKREDVFRRGVRVDEQAAGSGLGLAIVRDLALLYGGDVHAESSPAGGLRVVLLLPSA</sequence>
<name>A0A2N4U8X4_9BURK</name>
<dbReference type="RefSeq" id="WP_102072785.1">
    <property type="nucleotide sequence ID" value="NZ_PDNW01000002.1"/>
</dbReference>
<keyword evidence="9" id="KW-0902">Two-component regulatory system</keyword>
<dbReference type="Pfam" id="PF02518">
    <property type="entry name" value="HATPase_c"/>
    <property type="match status" value="1"/>
</dbReference>
<accession>A0A2N4U8X4</accession>
<dbReference type="EMBL" id="PDNW01000002">
    <property type="protein sequence ID" value="PLC51467.1"/>
    <property type="molecule type" value="Genomic_DNA"/>
</dbReference>
<dbReference type="InterPro" id="IPR036890">
    <property type="entry name" value="HATPase_C_sf"/>
</dbReference>
<evidence type="ECO:0000259" key="12">
    <source>
        <dbReference type="PROSITE" id="PS50109"/>
    </source>
</evidence>
<evidence type="ECO:0000256" key="6">
    <source>
        <dbReference type="ARBA" id="ARBA00022692"/>
    </source>
</evidence>
<keyword evidence="5" id="KW-0808">Transferase</keyword>
<dbReference type="Proteomes" id="UP000234190">
    <property type="component" value="Unassembled WGS sequence"/>
</dbReference>
<evidence type="ECO:0000256" key="5">
    <source>
        <dbReference type="ARBA" id="ARBA00022679"/>
    </source>
</evidence>
<evidence type="ECO:0000256" key="11">
    <source>
        <dbReference type="SAM" id="Phobius"/>
    </source>
</evidence>
<keyword evidence="6 11" id="KW-0812">Transmembrane</keyword>
<comment type="subcellular location">
    <subcellularLocation>
        <location evidence="2">Membrane</location>
    </subcellularLocation>
</comment>
<proteinExistence type="predicted"/>
<dbReference type="PROSITE" id="PS50109">
    <property type="entry name" value="HIS_KIN"/>
    <property type="match status" value="1"/>
</dbReference>
<dbReference type="PANTHER" id="PTHR45436:SF5">
    <property type="entry name" value="SENSOR HISTIDINE KINASE TRCS"/>
    <property type="match status" value="1"/>
</dbReference>
<comment type="catalytic activity">
    <reaction evidence="1">
        <text>ATP + protein L-histidine = ADP + protein N-phospho-L-histidine.</text>
        <dbReference type="EC" id="2.7.13.3"/>
    </reaction>
</comment>
<protein>
    <recommendedName>
        <fullName evidence="3">histidine kinase</fullName>
        <ecNumber evidence="3">2.7.13.3</ecNumber>
    </recommendedName>
</protein>
<evidence type="ECO:0000256" key="3">
    <source>
        <dbReference type="ARBA" id="ARBA00012438"/>
    </source>
</evidence>
<dbReference type="AlphaFoldDB" id="A0A2N4U8X4"/>
<keyword evidence="15" id="KW-1185">Reference proteome</keyword>
<evidence type="ECO:0000313" key="14">
    <source>
        <dbReference type="EMBL" id="PLC51467.1"/>
    </source>
</evidence>
<feature type="transmembrane region" description="Helical" evidence="11">
    <location>
        <begin position="178"/>
        <end position="200"/>
    </location>
</feature>
<keyword evidence="4" id="KW-0597">Phosphoprotein</keyword>
<evidence type="ECO:0000313" key="15">
    <source>
        <dbReference type="Proteomes" id="UP000234190"/>
    </source>
</evidence>
<dbReference type="InterPro" id="IPR003660">
    <property type="entry name" value="HAMP_dom"/>
</dbReference>
<dbReference type="PROSITE" id="PS50885">
    <property type="entry name" value="HAMP"/>
    <property type="match status" value="1"/>
</dbReference>
<gene>
    <name evidence="14" type="ORF">CR159_03970</name>
</gene>
<comment type="caution">
    <text evidence="14">The sequence shown here is derived from an EMBL/GenBank/DDBJ whole genome shotgun (WGS) entry which is preliminary data.</text>
</comment>
<evidence type="ECO:0000259" key="13">
    <source>
        <dbReference type="PROSITE" id="PS50885"/>
    </source>
</evidence>
<keyword evidence="7" id="KW-0418">Kinase</keyword>
<dbReference type="InterPro" id="IPR005467">
    <property type="entry name" value="His_kinase_dom"/>
</dbReference>
<evidence type="ECO:0000256" key="8">
    <source>
        <dbReference type="ARBA" id="ARBA00022989"/>
    </source>
</evidence>
<evidence type="ECO:0000256" key="10">
    <source>
        <dbReference type="ARBA" id="ARBA00023136"/>
    </source>
</evidence>
<evidence type="ECO:0000256" key="2">
    <source>
        <dbReference type="ARBA" id="ARBA00004370"/>
    </source>
</evidence>
<dbReference type="PRINTS" id="PR00344">
    <property type="entry name" value="BCTRLSENSOR"/>
</dbReference>
<dbReference type="GO" id="GO:0000160">
    <property type="term" value="P:phosphorelay signal transduction system"/>
    <property type="evidence" value="ECO:0007669"/>
    <property type="project" value="UniProtKB-KW"/>
</dbReference>
<keyword evidence="10 11" id="KW-0472">Membrane</keyword>
<dbReference type="InterPro" id="IPR004358">
    <property type="entry name" value="Sig_transdc_His_kin-like_C"/>
</dbReference>
<feature type="transmembrane region" description="Helical" evidence="11">
    <location>
        <begin position="12"/>
        <end position="33"/>
    </location>
</feature>
<dbReference type="GO" id="GO:0005886">
    <property type="term" value="C:plasma membrane"/>
    <property type="evidence" value="ECO:0007669"/>
    <property type="project" value="TreeGrafter"/>
</dbReference>
<keyword evidence="8 11" id="KW-1133">Transmembrane helix</keyword>
<dbReference type="InterPro" id="IPR003594">
    <property type="entry name" value="HATPase_dom"/>
</dbReference>
<dbReference type="InterPro" id="IPR050428">
    <property type="entry name" value="TCS_sensor_his_kinase"/>
</dbReference>
<dbReference type="PANTHER" id="PTHR45436">
    <property type="entry name" value="SENSOR HISTIDINE KINASE YKOH"/>
    <property type="match status" value="1"/>
</dbReference>
<feature type="domain" description="HAMP" evidence="13">
    <location>
        <begin position="199"/>
        <end position="250"/>
    </location>
</feature>
<dbReference type="SMART" id="SM00387">
    <property type="entry name" value="HATPase_c"/>
    <property type="match status" value="1"/>
</dbReference>
<dbReference type="EC" id="2.7.13.3" evidence="3"/>
<dbReference type="Gene3D" id="3.30.565.10">
    <property type="entry name" value="Histidine kinase-like ATPase, C-terminal domain"/>
    <property type="match status" value="1"/>
</dbReference>
<dbReference type="OrthoDB" id="9809567at2"/>
<evidence type="ECO:0000256" key="4">
    <source>
        <dbReference type="ARBA" id="ARBA00022553"/>
    </source>
</evidence>
<organism evidence="14 15">
    <name type="scientific">Pollutimonas subterranea</name>
    <dbReference type="NCBI Taxonomy" id="2045210"/>
    <lineage>
        <taxon>Bacteria</taxon>
        <taxon>Pseudomonadati</taxon>
        <taxon>Pseudomonadota</taxon>
        <taxon>Betaproteobacteria</taxon>
        <taxon>Burkholderiales</taxon>
        <taxon>Alcaligenaceae</taxon>
        <taxon>Pollutimonas</taxon>
    </lineage>
</organism>
<keyword evidence="14" id="KW-0067">ATP-binding</keyword>
<keyword evidence="14" id="KW-0547">Nucleotide-binding</keyword>
<dbReference type="GO" id="GO:0005524">
    <property type="term" value="F:ATP binding"/>
    <property type="evidence" value="ECO:0007669"/>
    <property type="project" value="UniProtKB-KW"/>
</dbReference>
<evidence type="ECO:0000256" key="9">
    <source>
        <dbReference type="ARBA" id="ARBA00023012"/>
    </source>
</evidence>